<evidence type="ECO:0000313" key="1">
    <source>
        <dbReference type="EMBL" id="MBD3323808.1"/>
    </source>
</evidence>
<gene>
    <name evidence="1" type="ORF">GF339_04445</name>
</gene>
<sequence length="63" mass="7415">MNLPKQFWGQQVEVIVLATPAQEAHISPKKSLRGCLHHYTNPAFIEREHEAWQDAVKEKYDHY</sequence>
<dbReference type="EMBL" id="WJJP01000137">
    <property type="protein sequence ID" value="MBD3323808.1"/>
    <property type="molecule type" value="Genomic_DNA"/>
</dbReference>
<protein>
    <submittedName>
        <fullName evidence="1">Uncharacterized protein</fullName>
    </submittedName>
</protein>
<proteinExistence type="predicted"/>
<organism evidence="1 2">
    <name type="scientific">candidate division KSB3 bacterium</name>
    <dbReference type="NCBI Taxonomy" id="2044937"/>
    <lineage>
        <taxon>Bacteria</taxon>
        <taxon>candidate division KSB3</taxon>
    </lineage>
</organism>
<reference evidence="1" key="1">
    <citation type="submission" date="2019-11" db="EMBL/GenBank/DDBJ databases">
        <title>Microbial mats filling the niche in hypersaline microbial mats.</title>
        <authorList>
            <person name="Wong H.L."/>
            <person name="Macleod F.I."/>
            <person name="White R.A. III"/>
            <person name="Burns B.P."/>
        </authorList>
    </citation>
    <scope>NUCLEOTIDE SEQUENCE</scope>
    <source>
        <strain evidence="1">Rbin_158</strain>
    </source>
</reference>
<dbReference type="Proteomes" id="UP000649604">
    <property type="component" value="Unassembled WGS sequence"/>
</dbReference>
<evidence type="ECO:0000313" key="2">
    <source>
        <dbReference type="Proteomes" id="UP000649604"/>
    </source>
</evidence>
<accession>A0A9D5JT81</accession>
<name>A0A9D5JT81_9BACT</name>
<comment type="caution">
    <text evidence="1">The sequence shown here is derived from an EMBL/GenBank/DDBJ whole genome shotgun (WGS) entry which is preliminary data.</text>
</comment>
<dbReference type="AlphaFoldDB" id="A0A9D5JT81"/>